<dbReference type="Proteomes" id="UP000221165">
    <property type="component" value="Unassembled WGS sequence"/>
</dbReference>
<sequence length="31" mass="3487">TGRDEEPRERKSGTRKKGGKAPFCRRSGLLI</sequence>
<feature type="non-terminal residue" evidence="2">
    <location>
        <position position="1"/>
    </location>
</feature>
<proteinExistence type="predicted"/>
<dbReference type="RefSeq" id="XP_067919877.1">
    <property type="nucleotide sequence ID" value="XM_068068151.1"/>
</dbReference>
<keyword evidence="3" id="KW-1185">Reference proteome</keyword>
<dbReference type="VEuPathDB" id="ToxoDB:CSUI_008011"/>
<dbReference type="AlphaFoldDB" id="A0A2C6KNI2"/>
<comment type="caution">
    <text evidence="2">The sequence shown here is derived from an EMBL/GenBank/DDBJ whole genome shotgun (WGS) entry which is preliminary data.</text>
</comment>
<accession>A0A2C6KNI2</accession>
<organism evidence="2 3">
    <name type="scientific">Cystoisospora suis</name>
    <dbReference type="NCBI Taxonomy" id="483139"/>
    <lineage>
        <taxon>Eukaryota</taxon>
        <taxon>Sar</taxon>
        <taxon>Alveolata</taxon>
        <taxon>Apicomplexa</taxon>
        <taxon>Conoidasida</taxon>
        <taxon>Coccidia</taxon>
        <taxon>Eucoccidiorida</taxon>
        <taxon>Eimeriorina</taxon>
        <taxon>Sarcocystidae</taxon>
        <taxon>Cystoisospora</taxon>
    </lineage>
</organism>
<reference evidence="2 3" key="1">
    <citation type="journal article" date="2017" name="Int. J. Parasitol.">
        <title>The genome of the protozoan parasite Cystoisospora suis and a reverse vaccinology approach to identify vaccine candidates.</title>
        <authorList>
            <person name="Palmieri N."/>
            <person name="Shrestha A."/>
            <person name="Ruttkowski B."/>
            <person name="Beck T."/>
            <person name="Vogl C."/>
            <person name="Tomley F."/>
            <person name="Blake D.P."/>
            <person name="Joachim A."/>
        </authorList>
    </citation>
    <scope>NUCLEOTIDE SEQUENCE [LARGE SCALE GENOMIC DNA]</scope>
    <source>
        <strain evidence="2 3">Wien I</strain>
    </source>
</reference>
<protein>
    <submittedName>
        <fullName evidence="2">Uncharacterized protein</fullName>
    </submittedName>
</protein>
<name>A0A2C6KNI2_9APIC</name>
<gene>
    <name evidence="2" type="ORF">CSUI_008011</name>
</gene>
<evidence type="ECO:0000313" key="3">
    <source>
        <dbReference type="Proteomes" id="UP000221165"/>
    </source>
</evidence>
<feature type="compositionally biased region" description="Basic and acidic residues" evidence="1">
    <location>
        <begin position="1"/>
        <end position="12"/>
    </location>
</feature>
<feature type="region of interest" description="Disordered" evidence="1">
    <location>
        <begin position="1"/>
        <end position="31"/>
    </location>
</feature>
<evidence type="ECO:0000313" key="2">
    <source>
        <dbReference type="EMBL" id="PHJ18168.1"/>
    </source>
</evidence>
<dbReference type="EMBL" id="MIGC01004366">
    <property type="protein sequence ID" value="PHJ18168.1"/>
    <property type="molecule type" value="Genomic_DNA"/>
</dbReference>
<dbReference type="GeneID" id="94431362"/>
<evidence type="ECO:0000256" key="1">
    <source>
        <dbReference type="SAM" id="MobiDB-lite"/>
    </source>
</evidence>